<accession>A0A4Q2DEG2</accession>
<dbReference type="PANTHER" id="PTHR40460:SF1">
    <property type="entry name" value="CSBD-LIKE DOMAIN-CONTAINING PROTEIN"/>
    <property type="match status" value="1"/>
</dbReference>
<evidence type="ECO:0000313" key="3">
    <source>
        <dbReference type="Proteomes" id="UP000290288"/>
    </source>
</evidence>
<evidence type="ECO:0000256" key="1">
    <source>
        <dbReference type="SAM" id="MobiDB-lite"/>
    </source>
</evidence>
<feature type="compositionally biased region" description="Polar residues" evidence="1">
    <location>
        <begin position="100"/>
        <end position="109"/>
    </location>
</feature>
<dbReference type="OrthoDB" id="9999611at2759"/>
<proteinExistence type="predicted"/>
<reference evidence="2 3" key="1">
    <citation type="submission" date="2019-01" db="EMBL/GenBank/DDBJ databases">
        <title>Draft genome sequence of Psathyrella aberdarensis IHI B618.</title>
        <authorList>
            <person name="Buettner E."/>
            <person name="Kellner H."/>
        </authorList>
    </citation>
    <scope>NUCLEOTIDE SEQUENCE [LARGE SCALE GENOMIC DNA]</scope>
    <source>
        <strain evidence="2 3">IHI B618</strain>
    </source>
</reference>
<name>A0A4Q2DEG2_9AGAR</name>
<dbReference type="PANTHER" id="PTHR40460">
    <property type="entry name" value="CHROMOSOME 1, WHOLE GENOME SHOTGUN SEQUENCE"/>
    <property type="match status" value="1"/>
</dbReference>
<dbReference type="STRING" id="2316362.A0A4Q2DEG2"/>
<feature type="region of interest" description="Disordered" evidence="1">
    <location>
        <begin position="86"/>
        <end position="109"/>
    </location>
</feature>
<sequence>MSDSASNTFNGEPSKVNGQFHSVKGTVVEAIGNATGATSWVDSGKQEHAAGETEYNAAQAKAWAEGAADRLEGKKDTIVGAITGDRAQEAKGNVQHDKGQAQQEINKFT</sequence>
<organism evidence="2 3">
    <name type="scientific">Candolleomyces aberdarensis</name>
    <dbReference type="NCBI Taxonomy" id="2316362"/>
    <lineage>
        <taxon>Eukaryota</taxon>
        <taxon>Fungi</taxon>
        <taxon>Dikarya</taxon>
        <taxon>Basidiomycota</taxon>
        <taxon>Agaricomycotina</taxon>
        <taxon>Agaricomycetes</taxon>
        <taxon>Agaricomycetidae</taxon>
        <taxon>Agaricales</taxon>
        <taxon>Agaricineae</taxon>
        <taxon>Psathyrellaceae</taxon>
        <taxon>Candolleomyces</taxon>
    </lineage>
</organism>
<protein>
    <recommendedName>
        <fullName evidence="4">CsbD-like domain-containing protein</fullName>
    </recommendedName>
</protein>
<keyword evidence="3" id="KW-1185">Reference proteome</keyword>
<dbReference type="AlphaFoldDB" id="A0A4Q2DEG2"/>
<dbReference type="InterPro" id="IPR036629">
    <property type="entry name" value="YjbJ_sf"/>
</dbReference>
<dbReference type="SUPFAM" id="SSF69047">
    <property type="entry name" value="Hypothetical protein YjbJ"/>
    <property type="match status" value="1"/>
</dbReference>
<dbReference type="Proteomes" id="UP000290288">
    <property type="component" value="Unassembled WGS sequence"/>
</dbReference>
<comment type="caution">
    <text evidence="2">The sequence shown here is derived from an EMBL/GenBank/DDBJ whole genome shotgun (WGS) entry which is preliminary data.</text>
</comment>
<evidence type="ECO:0008006" key="4">
    <source>
        <dbReference type="Google" id="ProtNLM"/>
    </source>
</evidence>
<evidence type="ECO:0000313" key="2">
    <source>
        <dbReference type="EMBL" id="RXW17919.1"/>
    </source>
</evidence>
<dbReference type="EMBL" id="SDEE01000303">
    <property type="protein sequence ID" value="RXW17919.1"/>
    <property type="molecule type" value="Genomic_DNA"/>
</dbReference>
<gene>
    <name evidence="2" type="ORF">EST38_g7935</name>
</gene>
<feature type="compositionally biased region" description="Basic and acidic residues" evidence="1">
    <location>
        <begin position="86"/>
        <end position="99"/>
    </location>
</feature>